<gene>
    <name evidence="3" type="ORF">M407DRAFT_18938</name>
</gene>
<dbReference type="HOGENOM" id="CLU_005049_5_0_1"/>
<accession>A0A0C3LDW2</accession>
<evidence type="ECO:0000313" key="3">
    <source>
        <dbReference type="EMBL" id="KIO32128.1"/>
    </source>
</evidence>
<dbReference type="STRING" id="1051891.A0A0C3LDW2"/>
<organism evidence="3 4">
    <name type="scientific">Tulasnella calospora MUT 4182</name>
    <dbReference type="NCBI Taxonomy" id="1051891"/>
    <lineage>
        <taxon>Eukaryota</taxon>
        <taxon>Fungi</taxon>
        <taxon>Dikarya</taxon>
        <taxon>Basidiomycota</taxon>
        <taxon>Agaricomycotina</taxon>
        <taxon>Agaricomycetes</taxon>
        <taxon>Cantharellales</taxon>
        <taxon>Tulasnellaceae</taxon>
        <taxon>Tulasnella</taxon>
    </lineage>
</organism>
<reference evidence="3 4" key="1">
    <citation type="submission" date="2014-04" db="EMBL/GenBank/DDBJ databases">
        <authorList>
            <consortium name="DOE Joint Genome Institute"/>
            <person name="Kuo A."/>
            <person name="Girlanda M."/>
            <person name="Perotto S."/>
            <person name="Kohler A."/>
            <person name="Nagy L.G."/>
            <person name="Floudas D."/>
            <person name="Copeland A."/>
            <person name="Barry K.W."/>
            <person name="Cichocki N."/>
            <person name="Veneault-Fourrey C."/>
            <person name="LaButti K."/>
            <person name="Lindquist E.A."/>
            <person name="Lipzen A."/>
            <person name="Lundell T."/>
            <person name="Morin E."/>
            <person name="Murat C."/>
            <person name="Sun H."/>
            <person name="Tunlid A."/>
            <person name="Henrissat B."/>
            <person name="Grigoriev I.V."/>
            <person name="Hibbett D.S."/>
            <person name="Martin F."/>
            <person name="Nordberg H.P."/>
            <person name="Cantor M.N."/>
            <person name="Hua S.X."/>
        </authorList>
    </citation>
    <scope>NUCLEOTIDE SEQUENCE [LARGE SCALE GENOMIC DNA]</scope>
    <source>
        <strain evidence="3 4">MUT 4182</strain>
    </source>
</reference>
<evidence type="ECO:0000256" key="1">
    <source>
        <dbReference type="SAM" id="MobiDB-lite"/>
    </source>
</evidence>
<dbReference type="PANTHER" id="PTHR33840:SF2">
    <property type="entry name" value="TLE1 PHOSPHOLIPASE DOMAIN-CONTAINING PROTEIN"/>
    <property type="match status" value="1"/>
</dbReference>
<dbReference type="EMBL" id="KN822957">
    <property type="protein sequence ID" value="KIO32128.1"/>
    <property type="molecule type" value="Genomic_DNA"/>
</dbReference>
<evidence type="ECO:0000259" key="2">
    <source>
        <dbReference type="Pfam" id="PF09994"/>
    </source>
</evidence>
<dbReference type="PANTHER" id="PTHR33840">
    <property type="match status" value="1"/>
</dbReference>
<proteinExistence type="predicted"/>
<sequence>MASPSLDDGNSYSQKAKFDPLLPSPFDDSHRSPVGFIGRWQIRDYQGSRGSTILPVPLISSGFRSPNRTTAFPYPSQNTSMPSPSLPGGDYPLQLVGFSPNLPSPYSDAHRSTAGFRPLPCDHRYQPRNLILCFDGAAKYSNNGNTNVIRLFQGLDKMKTDKQLCYYQPGMGTTKTLERISQPVSKIIDMALAWYLDDHIVEAYRFLMENYREGDKICLFGFSRGAYTARCLAGMLHSVGLLPSGNDVQIRFAYALYKDGSEDGVQKAHGLKKAFSRHVSIEFMGLWDSVTSVGLADRTLPFTSHNAVVKTFRQAFALDERRAKFRHNPWSRAVSDGPPPPAMPNHLNRFKTRRQSVNVEEQVRFSEEAKLVGTAVRNTLLFRRKADQTQYRSDRHTEDQHAWQCPDCNFPWGETNCREVWFAGSHSDVGGGEVDTFEAEHRNNLSNPSLLWMVQQIDAARVGILWAPDAFDDVPTVKAHFDEKLESNFMSPKSPQGTESKLPQPVLYELHKDVEGKLHNSLGGITPWWLLEYIPSWKNFLDDNNQQWKELDINRGRGREIHHENPLFHRSVQLLEEKSDAAFSNTMDLRNKLPYSTVWEPYAGGSEFEYSAPSAATCYHHRRA</sequence>
<dbReference type="Pfam" id="PF09994">
    <property type="entry name" value="T6SS_Tle1-like_cat"/>
    <property type="match status" value="1"/>
</dbReference>
<dbReference type="AlphaFoldDB" id="A0A0C3LDW2"/>
<dbReference type="OrthoDB" id="3162439at2759"/>
<evidence type="ECO:0000313" key="4">
    <source>
        <dbReference type="Proteomes" id="UP000054248"/>
    </source>
</evidence>
<dbReference type="SUPFAM" id="SSF53474">
    <property type="entry name" value="alpha/beta-Hydrolases"/>
    <property type="match status" value="1"/>
</dbReference>
<keyword evidence="4" id="KW-1185">Reference proteome</keyword>
<reference evidence="4" key="2">
    <citation type="submission" date="2015-01" db="EMBL/GenBank/DDBJ databases">
        <title>Evolutionary Origins and Diversification of the Mycorrhizal Mutualists.</title>
        <authorList>
            <consortium name="DOE Joint Genome Institute"/>
            <consortium name="Mycorrhizal Genomics Consortium"/>
            <person name="Kohler A."/>
            <person name="Kuo A."/>
            <person name="Nagy L.G."/>
            <person name="Floudas D."/>
            <person name="Copeland A."/>
            <person name="Barry K.W."/>
            <person name="Cichocki N."/>
            <person name="Veneault-Fourrey C."/>
            <person name="LaButti K."/>
            <person name="Lindquist E.A."/>
            <person name="Lipzen A."/>
            <person name="Lundell T."/>
            <person name="Morin E."/>
            <person name="Murat C."/>
            <person name="Riley R."/>
            <person name="Ohm R."/>
            <person name="Sun H."/>
            <person name="Tunlid A."/>
            <person name="Henrissat B."/>
            <person name="Grigoriev I.V."/>
            <person name="Hibbett D.S."/>
            <person name="Martin F."/>
        </authorList>
    </citation>
    <scope>NUCLEOTIDE SEQUENCE [LARGE SCALE GENOMIC DNA]</scope>
    <source>
        <strain evidence="4">MUT 4182</strain>
    </source>
</reference>
<protein>
    <recommendedName>
        <fullName evidence="2">T6SS Phospholipase effector Tle1-like catalytic domain-containing protein</fullName>
    </recommendedName>
</protein>
<name>A0A0C3LDW2_9AGAM</name>
<dbReference type="InterPro" id="IPR029058">
    <property type="entry name" value="AB_hydrolase_fold"/>
</dbReference>
<dbReference type="Proteomes" id="UP000054248">
    <property type="component" value="Unassembled WGS sequence"/>
</dbReference>
<dbReference type="InterPro" id="IPR018712">
    <property type="entry name" value="Tle1-like_cat"/>
</dbReference>
<feature type="domain" description="T6SS Phospholipase effector Tle1-like catalytic" evidence="2">
    <location>
        <begin position="128"/>
        <end position="456"/>
    </location>
</feature>
<feature type="region of interest" description="Disordered" evidence="1">
    <location>
        <begin position="1"/>
        <end position="24"/>
    </location>
</feature>